<reference evidence="1 2" key="1">
    <citation type="journal article" date="2024" name="J Genomics">
        <title>Draft genome sequencing and assembly of Favolaschia claudopus CIRM-BRFM 2984 isolated from oak limbs.</title>
        <authorList>
            <person name="Navarro D."/>
            <person name="Drula E."/>
            <person name="Chaduli D."/>
            <person name="Cazenave R."/>
            <person name="Ahrendt S."/>
            <person name="Wang J."/>
            <person name="Lipzen A."/>
            <person name="Daum C."/>
            <person name="Barry K."/>
            <person name="Grigoriev I.V."/>
            <person name="Favel A."/>
            <person name="Rosso M.N."/>
            <person name="Martin F."/>
        </authorList>
    </citation>
    <scope>NUCLEOTIDE SEQUENCE [LARGE SCALE GENOMIC DNA]</scope>
    <source>
        <strain evidence="1 2">CIRM-BRFM 2984</strain>
    </source>
</reference>
<evidence type="ECO:0000313" key="2">
    <source>
        <dbReference type="Proteomes" id="UP001362999"/>
    </source>
</evidence>
<keyword evidence="2" id="KW-1185">Reference proteome</keyword>
<dbReference type="GO" id="GO:0000287">
    <property type="term" value="F:magnesium ion binding"/>
    <property type="evidence" value="ECO:0007669"/>
    <property type="project" value="InterPro"/>
</dbReference>
<sequence length="294" mass="33487">MTDCPILVWMLAMNREYSQKEYDACYSVVKTCVEHATIAYEPANPETFRQLMANLLPLLMMRHRRVPRSKWLDKGMQNGKHWIWEATDSRRQTPEGIPPEGFMPSTIGIGYHLAYQRSLCGIAMVQGRQDKVVNIGLGMKFIGVEPNGVPVAAYIASFAHKLTTIERQNIAPELGDEVALRRLCTLLALKAAYINAIGEPLETFDWARLEFDAAGKAVRCDGKPLLGWDFRVWRAALGVAHRYRMIDEHYQCVCAFLRGGETTLVFHETHMELESWVQFIDIDQMIKVLPQLTT</sequence>
<evidence type="ECO:0000313" key="1">
    <source>
        <dbReference type="EMBL" id="KAK6977937.1"/>
    </source>
</evidence>
<dbReference type="InterPro" id="IPR037143">
    <property type="entry name" value="4-PPantetheinyl_Trfase_dom_sf"/>
</dbReference>
<name>A0AAV9ZD40_9AGAR</name>
<dbReference type="EMBL" id="JAWWNJ010000162">
    <property type="protein sequence ID" value="KAK6977937.1"/>
    <property type="molecule type" value="Genomic_DNA"/>
</dbReference>
<dbReference type="GO" id="GO:0008897">
    <property type="term" value="F:holo-[acyl-carrier-protein] synthase activity"/>
    <property type="evidence" value="ECO:0007669"/>
    <property type="project" value="InterPro"/>
</dbReference>
<proteinExistence type="predicted"/>
<accession>A0AAV9ZD40</accession>
<gene>
    <name evidence="1" type="ORF">R3P38DRAFT_2580408</name>
</gene>
<dbReference type="Gene3D" id="3.90.470.20">
    <property type="entry name" value="4'-phosphopantetheinyl transferase domain"/>
    <property type="match status" value="1"/>
</dbReference>
<comment type="caution">
    <text evidence="1">The sequence shown here is derived from an EMBL/GenBank/DDBJ whole genome shotgun (WGS) entry which is preliminary data.</text>
</comment>
<dbReference type="AlphaFoldDB" id="A0AAV9ZD40"/>
<organism evidence="1 2">
    <name type="scientific">Favolaschia claudopus</name>
    <dbReference type="NCBI Taxonomy" id="2862362"/>
    <lineage>
        <taxon>Eukaryota</taxon>
        <taxon>Fungi</taxon>
        <taxon>Dikarya</taxon>
        <taxon>Basidiomycota</taxon>
        <taxon>Agaricomycotina</taxon>
        <taxon>Agaricomycetes</taxon>
        <taxon>Agaricomycetidae</taxon>
        <taxon>Agaricales</taxon>
        <taxon>Marasmiineae</taxon>
        <taxon>Mycenaceae</taxon>
        <taxon>Favolaschia</taxon>
    </lineage>
</organism>
<protein>
    <submittedName>
        <fullName evidence="1">Uncharacterized protein</fullName>
    </submittedName>
</protein>
<dbReference type="Proteomes" id="UP001362999">
    <property type="component" value="Unassembled WGS sequence"/>
</dbReference>